<dbReference type="PANTHER" id="PTHR43581">
    <property type="entry name" value="ATP/GTP PHOSPHATASE"/>
    <property type="match status" value="1"/>
</dbReference>
<proteinExistence type="predicted"/>
<dbReference type="GO" id="GO:0005524">
    <property type="term" value="F:ATP binding"/>
    <property type="evidence" value="ECO:0007669"/>
    <property type="project" value="InterPro"/>
</dbReference>
<evidence type="ECO:0000313" key="2">
    <source>
        <dbReference type="EMBL" id="OYQ13962.1"/>
    </source>
</evidence>
<evidence type="ECO:0000313" key="3">
    <source>
        <dbReference type="Proteomes" id="UP000216164"/>
    </source>
</evidence>
<feature type="domain" description="ATPase AAA-type core" evidence="1">
    <location>
        <begin position="56"/>
        <end position="454"/>
    </location>
</feature>
<sequence length="560" mass="63878">MKILYVWVEKFKNLSSFGISLSSNRKYRYDMSVNHVSFEPIPALPNDFFPRPVVDIAAIIGENGVGKSNALELICRALKGTLRSALRSDYLIVYEDQGVTHCDFQFGHRSAPTCEFDAKVQALDTGVPLDGIEVVYFSNVTTSKPKNLGQHVTDISPNDRFSFVRSRQGERTEFEKQFEFILDKDRFGKLEMRPPSHVAITFRDAIREDLIRNMTKKTELSGSKVIRAYLAHYRSAVATLQSADDKFLFLTVHNFIFSSLSEFGLDEIEIFTIFERTLGKEGFGDILGTLFQGVDKKLDEILPNSKKDARGRFKSRLEGLQNLFREIPEISIEESPDSQSFAKLHTFIIELKKDTQQFVSEVLRTFRDFRAVDVDWIGISSGQRAFLNLFSLVTYELNRRENSSVLLCIDEGDLYLHPRWQIEFLDRFLQVLSSFASDLEVSLVLTSHSPFLVSDLPKQCLTVMTRDAATTEGHQLEDQTLAGNLYRIYENPFSINIMETSAFASRKIREIEHDAKNGLISKESYDQLLEKAKLIGDEILRRSVENTIEKRFKKGPGSVA</sequence>
<dbReference type="Proteomes" id="UP000216164">
    <property type="component" value="Unassembled WGS sequence"/>
</dbReference>
<reference evidence="2 3" key="1">
    <citation type="submission" date="2017-04" db="EMBL/GenBank/DDBJ databases">
        <title>Genome Announcement: Closed genomes of Ralstonia solanacearum strains K60, UW551, and UW700.</title>
        <authorList>
            <person name="Hayes M."/>
            <person name="Macintyre A.M."/>
            <person name="Allen C."/>
        </authorList>
    </citation>
    <scope>NUCLEOTIDE SEQUENCE [LARGE SCALE GENOMIC DNA]</scope>
    <source>
        <strain evidence="2 3">UW25</strain>
    </source>
</reference>
<organism evidence="2 3">
    <name type="scientific">Ralstonia solanacearum K60</name>
    <dbReference type="NCBI Taxonomy" id="1091042"/>
    <lineage>
        <taxon>Bacteria</taxon>
        <taxon>Pseudomonadati</taxon>
        <taxon>Pseudomonadota</taxon>
        <taxon>Betaproteobacteria</taxon>
        <taxon>Burkholderiales</taxon>
        <taxon>Burkholderiaceae</taxon>
        <taxon>Ralstonia</taxon>
        <taxon>Ralstonia solanacearum species complex</taxon>
    </lineage>
</organism>
<dbReference type="AlphaFoldDB" id="A0AAP7ZNQ4"/>
<protein>
    <recommendedName>
        <fullName evidence="1">ATPase AAA-type core domain-containing protein</fullName>
    </recommendedName>
</protein>
<dbReference type="Gene3D" id="3.40.50.300">
    <property type="entry name" value="P-loop containing nucleotide triphosphate hydrolases"/>
    <property type="match status" value="1"/>
</dbReference>
<evidence type="ECO:0000259" key="1">
    <source>
        <dbReference type="Pfam" id="PF13304"/>
    </source>
</evidence>
<dbReference type="InterPro" id="IPR027417">
    <property type="entry name" value="P-loop_NTPase"/>
</dbReference>
<dbReference type="GO" id="GO:0016887">
    <property type="term" value="F:ATP hydrolysis activity"/>
    <property type="evidence" value="ECO:0007669"/>
    <property type="project" value="InterPro"/>
</dbReference>
<dbReference type="SUPFAM" id="SSF52540">
    <property type="entry name" value="P-loop containing nucleoside triphosphate hydrolases"/>
    <property type="match status" value="1"/>
</dbReference>
<dbReference type="InterPro" id="IPR051396">
    <property type="entry name" value="Bact_Antivir_Def_Nuclease"/>
</dbReference>
<gene>
    <name evidence="2" type="ORF">B7R77_12375</name>
</gene>
<accession>A0AAP7ZNQ4</accession>
<dbReference type="EMBL" id="NCTK01000001">
    <property type="protein sequence ID" value="OYQ13962.1"/>
    <property type="molecule type" value="Genomic_DNA"/>
</dbReference>
<dbReference type="Pfam" id="PF13304">
    <property type="entry name" value="AAA_21"/>
    <property type="match status" value="1"/>
</dbReference>
<comment type="caution">
    <text evidence="2">The sequence shown here is derived from an EMBL/GenBank/DDBJ whole genome shotgun (WGS) entry which is preliminary data.</text>
</comment>
<dbReference type="PANTHER" id="PTHR43581:SF4">
    <property type="entry name" value="ATP_GTP PHOSPHATASE"/>
    <property type="match status" value="1"/>
</dbReference>
<dbReference type="InterPro" id="IPR003959">
    <property type="entry name" value="ATPase_AAA_core"/>
</dbReference>
<name>A0AAP7ZNQ4_RALSL</name>
<dbReference type="RefSeq" id="WP_003271689.1">
    <property type="nucleotide sequence ID" value="NZ_NCTK01000001.1"/>
</dbReference>